<comment type="caution">
    <text evidence="1">The sequence shown here is derived from an EMBL/GenBank/DDBJ whole genome shotgun (WGS) entry which is preliminary data.</text>
</comment>
<name>A0ABQ9IM15_9NEOP</name>
<evidence type="ECO:0000313" key="2">
    <source>
        <dbReference type="Proteomes" id="UP001159363"/>
    </source>
</evidence>
<keyword evidence="2" id="KW-1185">Reference proteome</keyword>
<evidence type="ECO:0000313" key="1">
    <source>
        <dbReference type="EMBL" id="KAJ8897701.1"/>
    </source>
</evidence>
<reference evidence="1 2" key="1">
    <citation type="submission" date="2023-02" db="EMBL/GenBank/DDBJ databases">
        <title>LHISI_Scaffold_Assembly.</title>
        <authorList>
            <person name="Stuart O.P."/>
            <person name="Cleave R."/>
            <person name="Magrath M.J.L."/>
            <person name="Mikheyev A.S."/>
        </authorList>
    </citation>
    <scope>NUCLEOTIDE SEQUENCE [LARGE SCALE GENOMIC DNA]</scope>
    <source>
        <strain evidence="1">Daus_M_001</strain>
        <tissue evidence="1">Leg muscle</tissue>
    </source>
</reference>
<accession>A0ABQ9IM15</accession>
<sequence length="730" mass="80867">MSEIKIPLPPPLNPHLAILSGDRVRYGAAPDCKVGVNGRSREKSPTSGIVFWERPLLESKPGSPRWEASSLTTAPNRIRLERASHKQSSDTHKTPYDRVKRCRERKINTKVSERVNVDVFTQNQRPCPQRVAVIDSVQMIWQRIPTKIVADDRLQARNMDFSSVHSYTDTSKCSSKLTGILFISNTVTWCAEPEFDTAYGRSPPVAEEAGVSRPAACGSKHGGWQLWLTSVASPADVMCERAASPLSRALGKFVGGGGGVFGRSQCAIAPHRLCTRLLQSHSTCCLLHRLSEVLHGSLPVMRQTGNTVDCMRSVNVRHLSSKCCDNVCPMTGNEPWTTPENVLKNVKTARTRTTRCESRHRAGILYTYCAWAEYNWLVVVSQLPAEPMRVIEVCMEQRRNERAGEAEIPEKTRRRTASSGTIPTCEYPVTRLGIEPDSPWWRRTGEMPQRKIKVGIVPDDDSGRRVFSEISRFPALSFWCCSILTSITLVGFQDPAVKSPWRQDTVGAKQVPLVCKASGWKGGGDVCLRNVSRDGVPTPLGATVKTIFCYEFTHARWSAQPARLFGCNTPAIHVSAARSIKHLTTLLPKAYVIKAVHNKVSTFEINLRKKALLLHAYILTGALSDTCPVKLVTMEGKVVPYINVEQNVLANYIAVLVFGSLGIYTHNNYVNLSPLSCETGRRPARMNATLVVLTVRNFVVPENLNKLVDYGLSDHPAVAKCLQQAASCDK</sequence>
<gene>
    <name evidence="1" type="ORF">PR048_003051</name>
</gene>
<dbReference type="Proteomes" id="UP001159363">
    <property type="component" value="Chromosome 1"/>
</dbReference>
<protein>
    <submittedName>
        <fullName evidence="1">Uncharacterized protein</fullName>
    </submittedName>
</protein>
<organism evidence="1 2">
    <name type="scientific">Dryococelus australis</name>
    <dbReference type="NCBI Taxonomy" id="614101"/>
    <lineage>
        <taxon>Eukaryota</taxon>
        <taxon>Metazoa</taxon>
        <taxon>Ecdysozoa</taxon>
        <taxon>Arthropoda</taxon>
        <taxon>Hexapoda</taxon>
        <taxon>Insecta</taxon>
        <taxon>Pterygota</taxon>
        <taxon>Neoptera</taxon>
        <taxon>Polyneoptera</taxon>
        <taxon>Phasmatodea</taxon>
        <taxon>Verophasmatodea</taxon>
        <taxon>Anareolatae</taxon>
        <taxon>Phasmatidae</taxon>
        <taxon>Eurycanthinae</taxon>
        <taxon>Dryococelus</taxon>
    </lineage>
</organism>
<dbReference type="EMBL" id="JARBHB010000001">
    <property type="protein sequence ID" value="KAJ8897701.1"/>
    <property type="molecule type" value="Genomic_DNA"/>
</dbReference>
<proteinExistence type="predicted"/>